<keyword evidence="6" id="KW-1185">Reference proteome</keyword>
<dbReference type="PANTHER" id="PTHR12304">
    <property type="entry name" value="INOSINE-URIDINE PREFERRING NUCLEOSIDE HYDROLASE"/>
    <property type="match status" value="1"/>
</dbReference>
<dbReference type="Pfam" id="PF01156">
    <property type="entry name" value="IU_nuc_hydro"/>
    <property type="match status" value="1"/>
</dbReference>
<accession>A0ABY2E4B4</accession>
<evidence type="ECO:0000256" key="2">
    <source>
        <dbReference type="ARBA" id="ARBA00023295"/>
    </source>
</evidence>
<evidence type="ECO:0000259" key="4">
    <source>
        <dbReference type="Pfam" id="PF01156"/>
    </source>
</evidence>
<feature type="region of interest" description="Disordered" evidence="3">
    <location>
        <begin position="88"/>
        <end position="108"/>
    </location>
</feature>
<dbReference type="Gene3D" id="3.90.245.10">
    <property type="entry name" value="Ribonucleoside hydrolase-like"/>
    <property type="match status" value="1"/>
</dbReference>
<dbReference type="PROSITE" id="PS01247">
    <property type="entry name" value="IUNH"/>
    <property type="match status" value="1"/>
</dbReference>
<dbReference type="InterPro" id="IPR036452">
    <property type="entry name" value="Ribo_hydro-like"/>
</dbReference>
<name>A0ABY2E4B4_9MICO</name>
<dbReference type="SUPFAM" id="SSF53590">
    <property type="entry name" value="Nucleoside hydrolase"/>
    <property type="match status" value="1"/>
</dbReference>
<feature type="domain" description="Inosine/uridine-preferring nucleoside hydrolase" evidence="4">
    <location>
        <begin position="29"/>
        <end position="324"/>
    </location>
</feature>
<evidence type="ECO:0000313" key="6">
    <source>
        <dbReference type="Proteomes" id="UP000504882"/>
    </source>
</evidence>
<protein>
    <submittedName>
        <fullName evidence="5">Nucleoside hydrolase</fullName>
    </submittedName>
</protein>
<dbReference type="InterPro" id="IPR001910">
    <property type="entry name" value="Inosine/uridine_hydrolase_dom"/>
</dbReference>
<reference evidence="5 6" key="1">
    <citation type="submission" date="2019-03" db="EMBL/GenBank/DDBJ databases">
        <title>Genomic features of bacteria from cold environments.</title>
        <authorList>
            <person name="Shen L."/>
        </authorList>
    </citation>
    <scope>NUCLEOTIDE SEQUENCE [LARGE SCALE GENOMIC DNA]</scope>
    <source>
        <strain evidence="6">T3246-1</strain>
    </source>
</reference>
<dbReference type="Proteomes" id="UP000504882">
    <property type="component" value="Unassembled WGS sequence"/>
</dbReference>
<dbReference type="EMBL" id="SMNA01000005">
    <property type="protein sequence ID" value="TDE93964.1"/>
    <property type="molecule type" value="Genomic_DNA"/>
</dbReference>
<feature type="compositionally biased region" description="Basic and acidic residues" evidence="3">
    <location>
        <begin position="96"/>
        <end position="107"/>
    </location>
</feature>
<dbReference type="InterPro" id="IPR023186">
    <property type="entry name" value="IUNH"/>
</dbReference>
<evidence type="ECO:0000256" key="3">
    <source>
        <dbReference type="SAM" id="MobiDB-lite"/>
    </source>
</evidence>
<sequence>MDTNVQSGPPADTVGLSQDRPGRHLMRRIIIDTDPGIDDAIALLLLCAADSVRIDGVTTVGGNVDLDLVTANTLTVLELAGRTDVPVYPGAGRSSTDGREPSADVHGVDGLGGLGRTAAAMRARDTPAVDFLTAHAAAHPGEVTLLPIGPLTNIAAAVEADPAFVENVASVVLMGGAEGAGNMTPSAEFNLWYDPRAADVVFSAGFADLIMVGLDATRQADLAPGVGELLRLLDTPVSRFIHAITRSYVDVAFAAHGRLACDLHDPLAAAFLLDPAVIATVPADVSITVDGEHEGRSVVTRTAGVPGATANARVATGADTARFYRVLLTTLFPESVDVIERVVAHEYR</sequence>
<organism evidence="5 6">
    <name type="scientific">Occultella glacieicola</name>
    <dbReference type="NCBI Taxonomy" id="2518684"/>
    <lineage>
        <taxon>Bacteria</taxon>
        <taxon>Bacillati</taxon>
        <taxon>Actinomycetota</taxon>
        <taxon>Actinomycetes</taxon>
        <taxon>Micrococcales</taxon>
        <taxon>Ruaniaceae</taxon>
        <taxon>Occultella</taxon>
    </lineage>
</organism>
<evidence type="ECO:0000313" key="5">
    <source>
        <dbReference type="EMBL" id="TDE93964.1"/>
    </source>
</evidence>
<keyword evidence="2" id="KW-0326">Glycosidase</keyword>
<evidence type="ECO:0000256" key="1">
    <source>
        <dbReference type="ARBA" id="ARBA00022801"/>
    </source>
</evidence>
<proteinExistence type="predicted"/>
<dbReference type="GO" id="GO:0016787">
    <property type="term" value="F:hydrolase activity"/>
    <property type="evidence" value="ECO:0007669"/>
    <property type="project" value="UniProtKB-KW"/>
</dbReference>
<comment type="caution">
    <text evidence="5">The sequence shown here is derived from an EMBL/GenBank/DDBJ whole genome shotgun (WGS) entry which is preliminary data.</text>
</comment>
<dbReference type="PANTHER" id="PTHR12304:SF4">
    <property type="entry name" value="URIDINE NUCLEOSIDASE"/>
    <property type="match status" value="1"/>
</dbReference>
<dbReference type="InterPro" id="IPR015910">
    <property type="entry name" value="I/U_nuclsd_hydro_CS"/>
</dbReference>
<keyword evidence="1 5" id="KW-0378">Hydrolase</keyword>
<gene>
    <name evidence="5" type="ORF">EXU48_10905</name>
</gene>